<proteinExistence type="predicted"/>
<keyword evidence="1" id="KW-0521">NADP</keyword>
<dbReference type="EMBL" id="JADKGY010000029">
    <property type="protein sequence ID" value="MBK9984557.1"/>
    <property type="molecule type" value="Genomic_DNA"/>
</dbReference>
<keyword evidence="2 5" id="KW-0413">Isomerase</keyword>
<dbReference type="GO" id="GO:0008712">
    <property type="term" value="F:ADP-glyceromanno-heptose 6-epimerase activity"/>
    <property type="evidence" value="ECO:0007669"/>
    <property type="project" value="UniProtKB-EC"/>
</dbReference>
<dbReference type="InterPro" id="IPR001509">
    <property type="entry name" value="Epimerase_deHydtase"/>
</dbReference>
<dbReference type="Gene3D" id="3.90.25.10">
    <property type="entry name" value="UDP-galactose 4-epimerase, domain 1"/>
    <property type="match status" value="1"/>
</dbReference>
<dbReference type="AlphaFoldDB" id="A0A9D7SWV3"/>
<name>A0A9D7SWV3_9BACT</name>
<dbReference type="PANTHER" id="PTHR43103">
    <property type="entry name" value="NUCLEOSIDE-DIPHOSPHATE-SUGAR EPIMERASE"/>
    <property type="match status" value="1"/>
</dbReference>
<evidence type="ECO:0000259" key="4">
    <source>
        <dbReference type="Pfam" id="PF01370"/>
    </source>
</evidence>
<reference evidence="5 6" key="1">
    <citation type="submission" date="2020-10" db="EMBL/GenBank/DDBJ databases">
        <title>Connecting structure to function with the recovery of over 1000 high-quality activated sludge metagenome-assembled genomes encoding full-length rRNA genes using long-read sequencing.</title>
        <authorList>
            <person name="Singleton C.M."/>
            <person name="Petriglieri F."/>
            <person name="Kristensen J.M."/>
            <person name="Kirkegaard R.H."/>
            <person name="Michaelsen T.Y."/>
            <person name="Andersen M.H."/>
            <person name="Karst S.M."/>
            <person name="Dueholm M.S."/>
            <person name="Nielsen P.H."/>
            <person name="Albertsen M."/>
        </authorList>
    </citation>
    <scope>NUCLEOTIDE SEQUENCE [LARGE SCALE GENOMIC DNA]</scope>
    <source>
        <strain evidence="5">Ribe_18-Q3-R11-54_MAXAC.273</strain>
    </source>
</reference>
<accession>A0A9D7SWV3</accession>
<evidence type="ECO:0000256" key="3">
    <source>
        <dbReference type="ARBA" id="ARBA00023277"/>
    </source>
</evidence>
<dbReference type="NCBIfam" id="TIGR02197">
    <property type="entry name" value="heptose_epim"/>
    <property type="match status" value="1"/>
</dbReference>
<dbReference type="PANTHER" id="PTHR43103:SF3">
    <property type="entry name" value="ADP-L-GLYCERO-D-MANNO-HEPTOSE-6-EPIMERASE"/>
    <property type="match status" value="1"/>
</dbReference>
<dbReference type="GO" id="GO:0005975">
    <property type="term" value="P:carbohydrate metabolic process"/>
    <property type="evidence" value="ECO:0007669"/>
    <property type="project" value="InterPro"/>
</dbReference>
<dbReference type="Proteomes" id="UP000808337">
    <property type="component" value="Unassembled WGS sequence"/>
</dbReference>
<dbReference type="CDD" id="cd05248">
    <property type="entry name" value="ADP_GME_SDR_e"/>
    <property type="match status" value="1"/>
</dbReference>
<protein>
    <submittedName>
        <fullName evidence="5">ADP-glyceromanno-heptose 6-epimerase</fullName>
        <ecNumber evidence="5">5.1.3.20</ecNumber>
    </submittedName>
</protein>
<dbReference type="Gene3D" id="3.40.50.720">
    <property type="entry name" value="NAD(P)-binding Rossmann-like Domain"/>
    <property type="match status" value="1"/>
</dbReference>
<dbReference type="EC" id="5.1.3.20" evidence="5"/>
<dbReference type="InterPro" id="IPR036291">
    <property type="entry name" value="NAD(P)-bd_dom_sf"/>
</dbReference>
<evidence type="ECO:0000313" key="5">
    <source>
        <dbReference type="EMBL" id="MBK9984557.1"/>
    </source>
</evidence>
<gene>
    <name evidence="5" type="primary">rfaD</name>
    <name evidence="5" type="ORF">IPP15_19695</name>
</gene>
<evidence type="ECO:0000256" key="2">
    <source>
        <dbReference type="ARBA" id="ARBA00023235"/>
    </source>
</evidence>
<evidence type="ECO:0000256" key="1">
    <source>
        <dbReference type="ARBA" id="ARBA00022857"/>
    </source>
</evidence>
<sequence>MIVVTGAMGFIGSGFVSYLNQSGHQDIIVSDDFYKWKKEKNLAGKRVYEWIHRDLFIAYFEKVASQVEAVFHLGARTDTISDDVAIFEKLNLQYSKDIWSVCARHSIPLIYASSAATYGDGQFGFSDDHEGIQNLKPLNAYARSKHAFDVWALDQKLTPPQWYGLKFFNVYGPNEGHKGRMASVVFHAWHQIRESGQLKLFKSHRPDYKDGGQLRDFIYVKDIHEMLWNIYSKKPESGIYNAGTGTARTFEDLGKASFDAISIPPNIEYIDMPDDLREKYQYHTQADMAKWKNAGLSLPATQLESGISDYIRHYLNPGKFL</sequence>
<dbReference type="GO" id="GO:0050661">
    <property type="term" value="F:NADP binding"/>
    <property type="evidence" value="ECO:0007669"/>
    <property type="project" value="InterPro"/>
</dbReference>
<feature type="domain" description="NAD-dependent epimerase/dehydratase" evidence="4">
    <location>
        <begin position="2"/>
        <end position="243"/>
    </location>
</feature>
<organism evidence="5 6">
    <name type="scientific">Candidatus Opimibacter skivensis</name>
    <dbReference type="NCBI Taxonomy" id="2982028"/>
    <lineage>
        <taxon>Bacteria</taxon>
        <taxon>Pseudomonadati</taxon>
        <taxon>Bacteroidota</taxon>
        <taxon>Saprospiria</taxon>
        <taxon>Saprospirales</taxon>
        <taxon>Saprospiraceae</taxon>
        <taxon>Candidatus Opimibacter</taxon>
    </lineage>
</organism>
<comment type="caution">
    <text evidence="5">The sequence shown here is derived from an EMBL/GenBank/DDBJ whole genome shotgun (WGS) entry which is preliminary data.</text>
</comment>
<dbReference type="Pfam" id="PF01370">
    <property type="entry name" value="Epimerase"/>
    <property type="match status" value="1"/>
</dbReference>
<dbReference type="SUPFAM" id="SSF51735">
    <property type="entry name" value="NAD(P)-binding Rossmann-fold domains"/>
    <property type="match status" value="1"/>
</dbReference>
<keyword evidence="3" id="KW-0119">Carbohydrate metabolism</keyword>
<evidence type="ECO:0000313" key="6">
    <source>
        <dbReference type="Proteomes" id="UP000808337"/>
    </source>
</evidence>
<dbReference type="InterPro" id="IPR011912">
    <property type="entry name" value="Heptose_epim"/>
</dbReference>